<sequence>MDPSAIGRVERDLLAEESPQKYFYSRVEVCTTRAPPATEQNGEQVTVRNQVRSGSGIESCESIMEDILRGLSRIPQQLAVGLDEHRVANKYREPMEKAITSAISETMEKINTPLIPQIP</sequence>
<dbReference type="Proteomes" id="UP000024635">
    <property type="component" value="Unassembled WGS sequence"/>
</dbReference>
<gene>
    <name evidence="1" type="primary">Acey_s0176.g540</name>
    <name evidence="1" type="ORF">Y032_0176g540</name>
</gene>
<comment type="caution">
    <text evidence="1">The sequence shown here is derived from an EMBL/GenBank/DDBJ whole genome shotgun (WGS) entry which is preliminary data.</text>
</comment>
<proteinExistence type="predicted"/>
<dbReference type="EMBL" id="JARK01001512">
    <property type="protein sequence ID" value="EYB94030.1"/>
    <property type="molecule type" value="Genomic_DNA"/>
</dbReference>
<protein>
    <submittedName>
        <fullName evidence="1">Uncharacterized protein</fullName>
    </submittedName>
</protein>
<organism evidence="1 2">
    <name type="scientific">Ancylostoma ceylanicum</name>
    <dbReference type="NCBI Taxonomy" id="53326"/>
    <lineage>
        <taxon>Eukaryota</taxon>
        <taxon>Metazoa</taxon>
        <taxon>Ecdysozoa</taxon>
        <taxon>Nematoda</taxon>
        <taxon>Chromadorea</taxon>
        <taxon>Rhabditida</taxon>
        <taxon>Rhabditina</taxon>
        <taxon>Rhabditomorpha</taxon>
        <taxon>Strongyloidea</taxon>
        <taxon>Ancylostomatidae</taxon>
        <taxon>Ancylostomatinae</taxon>
        <taxon>Ancylostoma</taxon>
    </lineage>
</organism>
<reference evidence="2" key="1">
    <citation type="journal article" date="2015" name="Nat. Genet.">
        <title>The genome and transcriptome of the zoonotic hookworm Ancylostoma ceylanicum identify infection-specific gene families.</title>
        <authorList>
            <person name="Schwarz E.M."/>
            <person name="Hu Y."/>
            <person name="Antoshechkin I."/>
            <person name="Miller M.M."/>
            <person name="Sternberg P.W."/>
            <person name="Aroian R.V."/>
        </authorList>
    </citation>
    <scope>NUCLEOTIDE SEQUENCE</scope>
    <source>
        <strain evidence="2">HY135</strain>
    </source>
</reference>
<evidence type="ECO:0000313" key="2">
    <source>
        <dbReference type="Proteomes" id="UP000024635"/>
    </source>
</evidence>
<keyword evidence="2" id="KW-1185">Reference proteome</keyword>
<dbReference type="AlphaFoldDB" id="A0A016SU62"/>
<evidence type="ECO:0000313" key="1">
    <source>
        <dbReference type="EMBL" id="EYB94030.1"/>
    </source>
</evidence>
<name>A0A016SU62_9BILA</name>
<accession>A0A016SU62</accession>